<reference evidence="4" key="1">
    <citation type="journal article" date="2019" name="Microbiol. Resour. Announc.">
        <title>Complete Genome Sequence of Halomonas olivaria, a Moderately Halophilic Bacterium Isolated from Olive Processing Effluents, Obtained by Nanopore Sequencing.</title>
        <authorList>
            <person name="Nagata S."/>
            <person name="Ii K.M."/>
            <person name="Tsukimi T."/>
            <person name="Miura M.C."/>
            <person name="Galipon J."/>
            <person name="Arakawa K."/>
        </authorList>
    </citation>
    <scope>NUCLEOTIDE SEQUENCE [LARGE SCALE GENOMIC DNA]</scope>
    <source>
        <strain evidence="4">TYRC17</strain>
    </source>
</reference>
<feature type="transmembrane region" description="Helical" evidence="1">
    <location>
        <begin position="80"/>
        <end position="104"/>
    </location>
</feature>
<dbReference type="Pfam" id="PF01970">
    <property type="entry name" value="TctA"/>
    <property type="match status" value="1"/>
</dbReference>
<organism evidence="3 4">
    <name type="scientific">Vreelandella olivaria</name>
    <dbReference type="NCBI Taxonomy" id="390919"/>
    <lineage>
        <taxon>Bacteria</taxon>
        <taxon>Pseudomonadati</taxon>
        <taxon>Pseudomonadota</taxon>
        <taxon>Gammaproteobacteria</taxon>
        <taxon>Oceanospirillales</taxon>
        <taxon>Halomonadaceae</taxon>
        <taxon>Vreelandella</taxon>
    </lineage>
</organism>
<proteinExistence type="predicted"/>
<feature type="transmembrane region" description="Helical" evidence="1">
    <location>
        <begin position="134"/>
        <end position="152"/>
    </location>
</feature>
<evidence type="ECO:0000313" key="4">
    <source>
        <dbReference type="Proteomes" id="UP000289555"/>
    </source>
</evidence>
<gene>
    <name evidence="3" type="ORF">HORIV_68380</name>
</gene>
<accession>A0ABM7GUK3</accession>
<keyword evidence="1" id="KW-1133">Transmembrane helix</keyword>
<keyword evidence="1" id="KW-0472">Membrane</keyword>
<name>A0ABM7GUK3_9GAMM</name>
<evidence type="ECO:0000259" key="2">
    <source>
        <dbReference type="Pfam" id="PF01970"/>
    </source>
</evidence>
<evidence type="ECO:0000313" key="3">
    <source>
        <dbReference type="EMBL" id="BBI54417.1"/>
    </source>
</evidence>
<feature type="domain" description="DUF112" evidence="2">
    <location>
        <begin position="2"/>
        <end position="139"/>
    </location>
</feature>
<dbReference type="PANTHER" id="PTHR35342:SF5">
    <property type="entry name" value="TRICARBOXYLIC TRANSPORT PROTEIN"/>
    <property type="match status" value="1"/>
</dbReference>
<feature type="transmembrane region" description="Helical" evidence="1">
    <location>
        <begin position="54"/>
        <end position="73"/>
    </location>
</feature>
<sequence length="155" mass="16531">MAAAECANNADNASSLIPALTLGIPGSSVSAVILGGLLVHGLQPGPELFTQSAPITYGFMLSMLVTSIMLFFIGRLGARVFINVMYMSPLILAPIIIALTSIGIYAVNNSIFDVWLMFIFGILGWCMERLSIPLAPAVLAVILILLLSLVYVERC</sequence>
<protein>
    <recommendedName>
        <fullName evidence="2">DUF112 domain-containing protein</fullName>
    </recommendedName>
</protein>
<keyword evidence="4" id="KW-1185">Reference proteome</keyword>
<keyword evidence="1" id="KW-0812">Transmembrane</keyword>
<dbReference type="Proteomes" id="UP000289555">
    <property type="component" value="Chromosome"/>
</dbReference>
<evidence type="ECO:0000256" key="1">
    <source>
        <dbReference type="SAM" id="Phobius"/>
    </source>
</evidence>
<dbReference type="EMBL" id="AP019416">
    <property type="protein sequence ID" value="BBI54417.1"/>
    <property type="molecule type" value="Genomic_DNA"/>
</dbReference>
<dbReference type="InterPro" id="IPR002823">
    <property type="entry name" value="DUF112_TM"/>
</dbReference>
<dbReference type="PANTHER" id="PTHR35342">
    <property type="entry name" value="TRICARBOXYLIC TRANSPORT PROTEIN"/>
    <property type="match status" value="1"/>
</dbReference>
<feature type="transmembrane region" description="Helical" evidence="1">
    <location>
        <begin position="20"/>
        <end position="42"/>
    </location>
</feature>